<comment type="caution">
    <text evidence="1">The sequence shown here is derived from an EMBL/GenBank/DDBJ whole genome shotgun (WGS) entry which is preliminary data.</text>
</comment>
<dbReference type="OrthoDB" id="645701at2"/>
<proteinExistence type="predicted"/>
<evidence type="ECO:0000313" key="1">
    <source>
        <dbReference type="EMBL" id="PSL33491.1"/>
    </source>
</evidence>
<reference evidence="1 2" key="1">
    <citation type="submission" date="2018-03" db="EMBL/GenBank/DDBJ databases">
        <title>Genomic Encyclopedia of Archaeal and Bacterial Type Strains, Phase II (KMG-II): from individual species to whole genera.</title>
        <authorList>
            <person name="Goeker M."/>
        </authorList>
    </citation>
    <scope>NUCLEOTIDE SEQUENCE [LARGE SCALE GENOMIC DNA]</scope>
    <source>
        <strain evidence="1 2">DSM 18107</strain>
    </source>
</reference>
<accession>A0A2P8GHP2</accession>
<dbReference type="RefSeq" id="WP_106601791.1">
    <property type="nucleotide sequence ID" value="NZ_PYGK01000003.1"/>
</dbReference>
<evidence type="ECO:0000313" key="2">
    <source>
        <dbReference type="Proteomes" id="UP000240978"/>
    </source>
</evidence>
<dbReference type="Gene3D" id="2.60.40.1120">
    <property type="entry name" value="Carboxypeptidase-like, regulatory domain"/>
    <property type="match status" value="1"/>
</dbReference>
<dbReference type="InterPro" id="IPR008969">
    <property type="entry name" value="CarboxyPept-like_regulatory"/>
</dbReference>
<protein>
    <submittedName>
        <fullName evidence="1">Carboxypeptidase family protein</fullName>
    </submittedName>
</protein>
<gene>
    <name evidence="1" type="ORF">CLV42_103474</name>
</gene>
<dbReference type="GO" id="GO:0004180">
    <property type="term" value="F:carboxypeptidase activity"/>
    <property type="evidence" value="ECO:0007669"/>
    <property type="project" value="UniProtKB-KW"/>
</dbReference>
<dbReference type="AlphaFoldDB" id="A0A2P8GHP2"/>
<organism evidence="1 2">
    <name type="scientific">Chitinophaga ginsengisoli</name>
    <dbReference type="NCBI Taxonomy" id="363837"/>
    <lineage>
        <taxon>Bacteria</taxon>
        <taxon>Pseudomonadati</taxon>
        <taxon>Bacteroidota</taxon>
        <taxon>Chitinophagia</taxon>
        <taxon>Chitinophagales</taxon>
        <taxon>Chitinophagaceae</taxon>
        <taxon>Chitinophaga</taxon>
    </lineage>
</organism>
<name>A0A2P8GHP2_9BACT</name>
<keyword evidence="1" id="KW-0645">Protease</keyword>
<dbReference type="Proteomes" id="UP000240978">
    <property type="component" value="Unassembled WGS sequence"/>
</dbReference>
<dbReference type="SUPFAM" id="SSF49464">
    <property type="entry name" value="Carboxypeptidase regulatory domain-like"/>
    <property type="match status" value="1"/>
</dbReference>
<keyword evidence="2" id="KW-1185">Reference proteome</keyword>
<keyword evidence="1" id="KW-0378">Hydrolase</keyword>
<sequence>MKNIIFLSFFLCLIMACVKEGPPGPKGPDGPPYTWPPGNITGYIDLLSQSGWPFIVRKDSVRLQITNIDSIISTYTDTTGYFHFDSIPPGNYDIGISKPGYDSLHLYVQHAGGAIDKFTGATSLSKHITTKLVSISGFSRREYNSIRIGATVIFEWPDPPNTSSASVCGFRFFADRSAIPGNGRIVSEGSIYNIRNIDGVKGQMYGEFVISASGIPSGTQFYVTAAAAPPVRVQKPWFDYTSGMQVPYPYLGDSIKTTITYTE</sequence>
<keyword evidence="1" id="KW-0121">Carboxypeptidase</keyword>
<dbReference type="PROSITE" id="PS51257">
    <property type="entry name" value="PROKAR_LIPOPROTEIN"/>
    <property type="match status" value="1"/>
</dbReference>
<dbReference type="EMBL" id="PYGK01000003">
    <property type="protein sequence ID" value="PSL33491.1"/>
    <property type="molecule type" value="Genomic_DNA"/>
</dbReference>